<dbReference type="InterPro" id="IPR012349">
    <property type="entry name" value="Split_barrel_FMN-bd"/>
</dbReference>
<dbReference type="PANTHER" id="PTHR34071">
    <property type="entry name" value="5-NITROIMIDAZOLE ANTIBIOTICS RESISTANCE PROTEIN, NIMA-FAMILY-RELATED PROTEIN-RELATED"/>
    <property type="match status" value="1"/>
</dbReference>
<evidence type="ECO:0008006" key="2">
    <source>
        <dbReference type="Google" id="ProtNLM"/>
    </source>
</evidence>
<organism evidence="1">
    <name type="scientific">Treponema denticola H-22</name>
    <dbReference type="NCBI Taxonomy" id="999432"/>
    <lineage>
        <taxon>Bacteria</taxon>
        <taxon>Pseudomonadati</taxon>
        <taxon>Spirochaetota</taxon>
        <taxon>Spirochaetia</taxon>
        <taxon>Spirochaetales</taxon>
        <taxon>Treponemataceae</taxon>
        <taxon>Treponema</taxon>
    </lineage>
</organism>
<protein>
    <recommendedName>
        <fullName evidence="2">Pyridoxamine 5'-phosphate oxidase putative domain-containing protein</fullName>
    </recommendedName>
</protein>
<proteinExistence type="predicted"/>
<dbReference type="PANTHER" id="PTHR34071:SF2">
    <property type="entry name" value="FLAVIN-NUCLEOTIDE-BINDING PROTEIN"/>
    <property type="match status" value="1"/>
</dbReference>
<dbReference type="EMBL" id="AGDV01000010">
    <property type="protein sequence ID" value="EMB33726.1"/>
    <property type="molecule type" value="Genomic_DNA"/>
</dbReference>
<accession>A0A0E2E5B6</accession>
<name>A0A0E2E5B6_TREDN</name>
<comment type="caution">
    <text evidence="1">The sequence shown here is derived from an EMBL/GenBank/DDBJ whole genome shotgun (WGS) entry which is preliminary data.</text>
</comment>
<dbReference type="SUPFAM" id="SSF50475">
    <property type="entry name" value="FMN-binding split barrel"/>
    <property type="match status" value="1"/>
</dbReference>
<dbReference type="HOGENOM" id="CLU_067890_1_0_12"/>
<gene>
    <name evidence="1" type="ORF">HMPREF9726_01106</name>
</gene>
<reference evidence="1" key="1">
    <citation type="submission" date="2012-01" db="EMBL/GenBank/DDBJ databases">
        <title>The Genome Sequence of Treponema denticola H-22.</title>
        <authorList>
            <consortium name="The Broad Institute Genome Sequencing Platform"/>
            <person name="Earl A."/>
            <person name="Ward D."/>
            <person name="Feldgarden M."/>
            <person name="Gevers D."/>
            <person name="Blanton J.M."/>
            <person name="Fenno C.J."/>
            <person name="Baranova O.V."/>
            <person name="Mathney J."/>
            <person name="Dewhirst F.E."/>
            <person name="Izard J."/>
            <person name="Young S.K."/>
            <person name="Zeng Q."/>
            <person name="Gargeya S."/>
            <person name="Fitzgerald M."/>
            <person name="Haas B."/>
            <person name="Abouelleil A."/>
            <person name="Alvarado L."/>
            <person name="Arachchi H.M."/>
            <person name="Berlin A."/>
            <person name="Chapman S.B."/>
            <person name="Gearin G."/>
            <person name="Goldberg J."/>
            <person name="Griggs A."/>
            <person name="Gujja S."/>
            <person name="Hansen M."/>
            <person name="Heiman D."/>
            <person name="Howarth C."/>
            <person name="Larimer J."/>
            <person name="Lui A."/>
            <person name="MacDonald P.J.P."/>
            <person name="McCowen C."/>
            <person name="Montmayeur A."/>
            <person name="Murphy C."/>
            <person name="Neiman D."/>
            <person name="Pearson M."/>
            <person name="Priest M."/>
            <person name="Roberts A."/>
            <person name="Saif S."/>
            <person name="Shea T."/>
            <person name="Sisk P."/>
            <person name="Stolte C."/>
            <person name="Sykes S."/>
            <person name="Wortman J."/>
            <person name="Nusbaum C."/>
            <person name="Birren B."/>
        </authorList>
    </citation>
    <scope>NUCLEOTIDE SEQUENCE [LARGE SCALE GENOMIC DNA]</scope>
    <source>
        <strain evidence="1">H-22</strain>
    </source>
</reference>
<dbReference type="PATRIC" id="fig|999432.5.peg.1152"/>
<evidence type="ECO:0000313" key="1">
    <source>
        <dbReference type="EMBL" id="EMB33726.1"/>
    </source>
</evidence>
<dbReference type="Proteomes" id="UP000011705">
    <property type="component" value="Chromosome"/>
</dbReference>
<dbReference type="AlphaFoldDB" id="A0A0E2E5B6"/>
<dbReference type="Gene3D" id="2.30.110.10">
    <property type="entry name" value="Electron Transport, Fmn-binding Protein, Chain A"/>
    <property type="match status" value="1"/>
</dbReference>
<dbReference type="GeneID" id="2739842"/>
<sequence length="158" mass="17821">MRRVDRAVTDNRQIQSIIEKAKVVHIGMIDNDRPYVVPMQYGFIFNEGKLTLYVHCAKKGRKLDIINKNSHVFIELETEAVIISGGEIPCEYGSEYASVMGDGTAVFVEDVKEKILGLQLLMKTQTGRDFEITEQMTKQVTVLRIDVPCVTAKSRAKV</sequence>
<dbReference type="InterPro" id="IPR024747">
    <property type="entry name" value="Pyridox_Oxase-rel"/>
</dbReference>
<dbReference type="RefSeq" id="WP_002674090.1">
    <property type="nucleotide sequence ID" value="NZ_CM001795.1"/>
</dbReference>
<dbReference type="Pfam" id="PF12900">
    <property type="entry name" value="Pyridox_ox_2"/>
    <property type="match status" value="1"/>
</dbReference>